<protein>
    <submittedName>
        <fullName evidence="1">Heme oxygenase</fullName>
    </submittedName>
</protein>
<dbReference type="STRING" id="413434.SAMN04488132_10855"/>
<gene>
    <name evidence="1" type="ORF">SAMN04488132_10855</name>
</gene>
<sequence>MMIQTDAEQAFLQRLRSETAPQHQQLEQNPLSAALMRPDVRKDDYAAYLSYMYRVIEYCEQTVFPAIKDIADTSGRHKLPALAADLAFLGKTPHSEDFVITPGPLSAAQAMGYMYVIEGSTLGGRVILKHISKTIPVNATAGAAYFHGYGDETGSRWKNFLQELTDFTVNNRCEEAVITAATHAFTAIGHYFSRK</sequence>
<accession>A0A1T4QDF2</accession>
<evidence type="ECO:0000313" key="1">
    <source>
        <dbReference type="EMBL" id="SKA01561.1"/>
    </source>
</evidence>
<dbReference type="OrthoDB" id="114943at2"/>
<name>A0A1T4QDF2_9BACT</name>
<organism evidence="1 2">
    <name type="scientific">Sediminibacterium ginsengisoli</name>
    <dbReference type="NCBI Taxonomy" id="413434"/>
    <lineage>
        <taxon>Bacteria</taxon>
        <taxon>Pseudomonadati</taxon>
        <taxon>Bacteroidota</taxon>
        <taxon>Chitinophagia</taxon>
        <taxon>Chitinophagales</taxon>
        <taxon>Chitinophagaceae</taxon>
        <taxon>Sediminibacterium</taxon>
    </lineage>
</organism>
<dbReference type="AlphaFoldDB" id="A0A1T4QDF2"/>
<dbReference type="EMBL" id="FUWH01000008">
    <property type="protein sequence ID" value="SKA01561.1"/>
    <property type="molecule type" value="Genomic_DNA"/>
</dbReference>
<dbReference type="SUPFAM" id="SSF48613">
    <property type="entry name" value="Heme oxygenase-like"/>
    <property type="match status" value="1"/>
</dbReference>
<proteinExistence type="predicted"/>
<dbReference type="Gene3D" id="1.20.910.10">
    <property type="entry name" value="Heme oxygenase-like"/>
    <property type="match status" value="1"/>
</dbReference>
<evidence type="ECO:0000313" key="2">
    <source>
        <dbReference type="Proteomes" id="UP000190888"/>
    </source>
</evidence>
<keyword evidence="2" id="KW-1185">Reference proteome</keyword>
<dbReference type="Proteomes" id="UP000190888">
    <property type="component" value="Unassembled WGS sequence"/>
</dbReference>
<dbReference type="InterPro" id="IPR016053">
    <property type="entry name" value="Haem_Oase-like"/>
</dbReference>
<reference evidence="1 2" key="1">
    <citation type="submission" date="2017-02" db="EMBL/GenBank/DDBJ databases">
        <authorList>
            <person name="Peterson S.W."/>
        </authorList>
    </citation>
    <scope>NUCLEOTIDE SEQUENCE [LARGE SCALE GENOMIC DNA]</scope>
    <source>
        <strain evidence="1 2">DSM 22335</strain>
    </source>
</reference>
<dbReference type="CDD" id="cd19166">
    <property type="entry name" value="HemeO-bac"/>
    <property type="match status" value="1"/>
</dbReference>
<dbReference type="RefSeq" id="WP_078831994.1">
    <property type="nucleotide sequence ID" value="NZ_FUWH01000008.1"/>
</dbReference>
<dbReference type="InterPro" id="IPR016084">
    <property type="entry name" value="Haem_Oase-like_multi-hlx"/>
</dbReference>
<dbReference type="Pfam" id="PF01126">
    <property type="entry name" value="Heme_oxygenase"/>
    <property type="match status" value="1"/>
</dbReference>
<dbReference type="GO" id="GO:0004392">
    <property type="term" value="F:heme oxygenase (decyclizing) activity"/>
    <property type="evidence" value="ECO:0007669"/>
    <property type="project" value="InterPro"/>
</dbReference>
<dbReference type="GO" id="GO:0006788">
    <property type="term" value="P:heme oxidation"/>
    <property type="evidence" value="ECO:0007669"/>
    <property type="project" value="InterPro"/>
</dbReference>